<reference evidence="5" key="1">
    <citation type="submission" date="2022-04" db="EMBL/GenBank/DDBJ databases">
        <title>Roseomonas acroporae sp. nov., isolated from coral Acropora digitifera.</title>
        <authorList>
            <person name="Sun H."/>
        </authorList>
    </citation>
    <scope>NUCLEOTIDE SEQUENCE</scope>
    <source>
        <strain evidence="5">NAR14</strain>
    </source>
</reference>
<organism evidence="5 6">
    <name type="scientific">Roseomonas acroporae</name>
    <dbReference type="NCBI Taxonomy" id="2937791"/>
    <lineage>
        <taxon>Bacteria</taxon>
        <taxon>Pseudomonadati</taxon>
        <taxon>Pseudomonadota</taxon>
        <taxon>Alphaproteobacteria</taxon>
        <taxon>Acetobacterales</taxon>
        <taxon>Roseomonadaceae</taxon>
        <taxon>Roseomonas</taxon>
    </lineage>
</organism>
<sequence length="287" mass="31651">HVNTGAASAALTGEQCSSNTIHWTYDTWMFAKSSGGATVRAGGDTWFFITADYAFGHQLERDTTRFVEQAGGRLLGRARFPFPGTTDFSSFLVQAQASRAKVVALATAAADTVNCLKQAREFGLTRRGGPKVVGMIMFTTDIHAMGLEVAQGLLLTEVFYWDLNDRTRAFMNRIRPKVPNNWPNQEHAGTYAGTLHYLKAVADLGVAQAKASGRAVIERMKAMPTDDDCFGPGRVRPDGRKIHPAYLFEVKRPEESRGPWDYYKLVGTTPAEEAFRPESEGGCQMMR</sequence>
<dbReference type="GO" id="GO:0006865">
    <property type="term" value="P:amino acid transport"/>
    <property type="evidence" value="ECO:0007669"/>
    <property type="project" value="UniProtKB-KW"/>
</dbReference>
<dbReference type="RefSeq" id="WP_248668758.1">
    <property type="nucleotide sequence ID" value="NZ_JALPRX010000091.1"/>
</dbReference>
<dbReference type="EMBL" id="JALPRX010000091">
    <property type="protein sequence ID" value="MCK8786644.1"/>
    <property type="molecule type" value="Genomic_DNA"/>
</dbReference>
<evidence type="ECO:0000256" key="1">
    <source>
        <dbReference type="ARBA" id="ARBA00010062"/>
    </source>
</evidence>
<evidence type="ECO:0000313" key="6">
    <source>
        <dbReference type="Proteomes" id="UP001139516"/>
    </source>
</evidence>
<dbReference type="InterPro" id="IPR028082">
    <property type="entry name" value="Peripla_BP_I"/>
</dbReference>
<keyword evidence="2" id="KW-0732">Signal</keyword>
<feature type="non-terminal residue" evidence="5">
    <location>
        <position position="1"/>
    </location>
</feature>
<keyword evidence="3" id="KW-0813">Transport</keyword>
<gene>
    <name evidence="5" type="ORF">M0638_19905</name>
</gene>
<evidence type="ECO:0000259" key="4">
    <source>
        <dbReference type="Pfam" id="PF13458"/>
    </source>
</evidence>
<dbReference type="Gene3D" id="3.40.50.2300">
    <property type="match status" value="2"/>
</dbReference>
<comment type="caution">
    <text evidence="5">The sequence shown here is derived from an EMBL/GenBank/DDBJ whole genome shotgun (WGS) entry which is preliminary data.</text>
</comment>
<protein>
    <submittedName>
        <fullName evidence="5">ABC transporter substrate-binding protein</fullName>
    </submittedName>
</protein>
<dbReference type="PANTHER" id="PTHR30483">
    <property type="entry name" value="LEUCINE-SPECIFIC-BINDING PROTEIN"/>
    <property type="match status" value="1"/>
</dbReference>
<feature type="domain" description="Leucine-binding protein" evidence="4">
    <location>
        <begin position="8"/>
        <end position="251"/>
    </location>
</feature>
<keyword evidence="3" id="KW-0029">Amino-acid transport</keyword>
<proteinExistence type="inferred from homology"/>
<dbReference type="InterPro" id="IPR051010">
    <property type="entry name" value="BCAA_transport"/>
</dbReference>
<dbReference type="Pfam" id="PF13458">
    <property type="entry name" value="Peripla_BP_6"/>
    <property type="match status" value="1"/>
</dbReference>
<evidence type="ECO:0000256" key="3">
    <source>
        <dbReference type="ARBA" id="ARBA00022970"/>
    </source>
</evidence>
<dbReference type="SUPFAM" id="SSF53822">
    <property type="entry name" value="Periplasmic binding protein-like I"/>
    <property type="match status" value="1"/>
</dbReference>
<name>A0A9X2BY59_9PROT</name>
<dbReference type="Proteomes" id="UP001139516">
    <property type="component" value="Unassembled WGS sequence"/>
</dbReference>
<keyword evidence="6" id="KW-1185">Reference proteome</keyword>
<evidence type="ECO:0000313" key="5">
    <source>
        <dbReference type="EMBL" id="MCK8786644.1"/>
    </source>
</evidence>
<dbReference type="PANTHER" id="PTHR30483:SF6">
    <property type="entry name" value="PERIPLASMIC BINDING PROTEIN OF ABC TRANSPORTER FOR NATURAL AMINO ACIDS"/>
    <property type="match status" value="1"/>
</dbReference>
<dbReference type="InterPro" id="IPR028081">
    <property type="entry name" value="Leu-bd"/>
</dbReference>
<evidence type="ECO:0000256" key="2">
    <source>
        <dbReference type="ARBA" id="ARBA00022729"/>
    </source>
</evidence>
<accession>A0A9X2BY59</accession>
<comment type="similarity">
    <text evidence="1">Belongs to the leucine-binding protein family.</text>
</comment>
<dbReference type="AlphaFoldDB" id="A0A9X2BY59"/>